<proteinExistence type="predicted"/>
<gene>
    <name evidence="1" type="ORF">AWB78_08480</name>
</gene>
<reference evidence="1" key="1">
    <citation type="submission" date="2016-01" db="EMBL/GenBank/DDBJ databases">
        <authorList>
            <person name="Peeters C."/>
        </authorList>
    </citation>
    <scope>NUCLEOTIDE SEQUENCE</scope>
    <source>
        <strain evidence="1">LMG 29321</strain>
    </source>
</reference>
<protein>
    <submittedName>
        <fullName evidence="1">Uncharacterized protein</fullName>
    </submittedName>
</protein>
<evidence type="ECO:0000313" key="2">
    <source>
        <dbReference type="Proteomes" id="UP000071859"/>
    </source>
</evidence>
<dbReference type="AlphaFoldDB" id="A0A158EK07"/>
<keyword evidence="2" id="KW-1185">Reference proteome</keyword>
<dbReference type="Proteomes" id="UP000071859">
    <property type="component" value="Unassembled WGS sequence"/>
</dbReference>
<dbReference type="RefSeq" id="WP_157697873.1">
    <property type="nucleotide sequence ID" value="NZ_FCOX02000185.1"/>
</dbReference>
<dbReference type="OrthoDB" id="8547152at2"/>
<name>A0A158EK07_9BURK</name>
<organism evidence="1 2">
    <name type="scientific">Caballeronia calidae</name>
    <dbReference type="NCBI Taxonomy" id="1777139"/>
    <lineage>
        <taxon>Bacteria</taxon>
        <taxon>Pseudomonadati</taxon>
        <taxon>Pseudomonadota</taxon>
        <taxon>Betaproteobacteria</taxon>
        <taxon>Burkholderiales</taxon>
        <taxon>Burkholderiaceae</taxon>
        <taxon>Caballeronia</taxon>
    </lineage>
</organism>
<comment type="caution">
    <text evidence="1">The sequence shown here is derived from an EMBL/GenBank/DDBJ whole genome shotgun (WGS) entry which is preliminary data.</text>
</comment>
<dbReference type="EMBL" id="FCOX02000185">
    <property type="protein sequence ID" value="SAL07222.1"/>
    <property type="molecule type" value="Genomic_DNA"/>
</dbReference>
<accession>A0A158EK07</accession>
<sequence>MAILVARVVLPSSKHATHRTLCEQIATNSLSRLLKMDDIEVEQLYVALDWLSEPQEGLEKRLAKRHLNGSTGAL</sequence>
<evidence type="ECO:0000313" key="1">
    <source>
        <dbReference type="EMBL" id="SAL07222.1"/>
    </source>
</evidence>